<organism evidence="1 2">
    <name type="scientific">Dothistroma septosporum (strain NZE10 / CBS 128990)</name>
    <name type="common">Red band needle blight fungus</name>
    <name type="synonym">Mycosphaerella pini</name>
    <dbReference type="NCBI Taxonomy" id="675120"/>
    <lineage>
        <taxon>Eukaryota</taxon>
        <taxon>Fungi</taxon>
        <taxon>Dikarya</taxon>
        <taxon>Ascomycota</taxon>
        <taxon>Pezizomycotina</taxon>
        <taxon>Dothideomycetes</taxon>
        <taxon>Dothideomycetidae</taxon>
        <taxon>Mycosphaerellales</taxon>
        <taxon>Mycosphaerellaceae</taxon>
        <taxon>Dothistroma</taxon>
    </lineage>
</organism>
<dbReference type="HOGENOM" id="CLU_2757756_0_0_1"/>
<evidence type="ECO:0000313" key="2">
    <source>
        <dbReference type="Proteomes" id="UP000016933"/>
    </source>
</evidence>
<keyword evidence="2" id="KW-1185">Reference proteome</keyword>
<dbReference type="Proteomes" id="UP000016933">
    <property type="component" value="Unassembled WGS sequence"/>
</dbReference>
<accession>M2Y5B1</accession>
<reference evidence="2" key="1">
    <citation type="journal article" date="2012" name="PLoS Genet.">
        <title>The genomes of the fungal plant pathogens Cladosporium fulvum and Dothistroma septosporum reveal adaptation to different hosts and lifestyles but also signatures of common ancestry.</title>
        <authorList>
            <person name="de Wit P.J.G.M."/>
            <person name="van der Burgt A."/>
            <person name="Oekmen B."/>
            <person name="Stergiopoulos I."/>
            <person name="Abd-Elsalam K.A."/>
            <person name="Aerts A.L."/>
            <person name="Bahkali A.H."/>
            <person name="Beenen H.G."/>
            <person name="Chettri P."/>
            <person name="Cox M.P."/>
            <person name="Datema E."/>
            <person name="de Vries R.P."/>
            <person name="Dhillon B."/>
            <person name="Ganley A.R."/>
            <person name="Griffiths S.A."/>
            <person name="Guo Y."/>
            <person name="Hamelin R.C."/>
            <person name="Henrissat B."/>
            <person name="Kabir M.S."/>
            <person name="Jashni M.K."/>
            <person name="Kema G."/>
            <person name="Klaubauf S."/>
            <person name="Lapidus A."/>
            <person name="Levasseur A."/>
            <person name="Lindquist E."/>
            <person name="Mehrabi R."/>
            <person name="Ohm R.A."/>
            <person name="Owen T.J."/>
            <person name="Salamov A."/>
            <person name="Schwelm A."/>
            <person name="Schijlen E."/>
            <person name="Sun H."/>
            <person name="van den Burg H.A."/>
            <person name="van Ham R.C.H.J."/>
            <person name="Zhang S."/>
            <person name="Goodwin S.B."/>
            <person name="Grigoriev I.V."/>
            <person name="Collemare J."/>
            <person name="Bradshaw R.E."/>
        </authorList>
    </citation>
    <scope>NUCLEOTIDE SEQUENCE [LARGE SCALE GENOMIC DNA]</scope>
    <source>
        <strain evidence="2">NZE10 / CBS 128990</strain>
    </source>
</reference>
<gene>
    <name evidence="1" type="ORF">DOTSEDRAFT_72725</name>
</gene>
<reference evidence="1 2" key="2">
    <citation type="journal article" date="2012" name="PLoS Pathog.">
        <title>Diverse lifestyles and strategies of plant pathogenesis encoded in the genomes of eighteen Dothideomycetes fungi.</title>
        <authorList>
            <person name="Ohm R.A."/>
            <person name="Feau N."/>
            <person name="Henrissat B."/>
            <person name="Schoch C.L."/>
            <person name="Horwitz B.A."/>
            <person name="Barry K.W."/>
            <person name="Condon B.J."/>
            <person name="Copeland A.C."/>
            <person name="Dhillon B."/>
            <person name="Glaser F."/>
            <person name="Hesse C.N."/>
            <person name="Kosti I."/>
            <person name="LaButti K."/>
            <person name="Lindquist E.A."/>
            <person name="Lucas S."/>
            <person name="Salamov A.A."/>
            <person name="Bradshaw R.E."/>
            <person name="Ciuffetti L."/>
            <person name="Hamelin R.C."/>
            <person name="Kema G.H.J."/>
            <person name="Lawrence C."/>
            <person name="Scott J.A."/>
            <person name="Spatafora J.W."/>
            <person name="Turgeon B.G."/>
            <person name="de Wit P.J.G.M."/>
            <person name="Zhong S."/>
            <person name="Goodwin S.B."/>
            <person name="Grigoriev I.V."/>
        </authorList>
    </citation>
    <scope>NUCLEOTIDE SEQUENCE [LARGE SCALE GENOMIC DNA]</scope>
    <source>
        <strain evidence="2">NZE10 / CBS 128990</strain>
    </source>
</reference>
<evidence type="ECO:0000313" key="1">
    <source>
        <dbReference type="EMBL" id="EME43419.1"/>
    </source>
</evidence>
<proteinExistence type="predicted"/>
<name>M2Y5B1_DOTSN</name>
<dbReference type="AlphaFoldDB" id="M2Y5B1"/>
<dbReference type="EMBL" id="KB446540">
    <property type="protein sequence ID" value="EME43419.1"/>
    <property type="molecule type" value="Genomic_DNA"/>
</dbReference>
<sequence length="70" mass="7804">MAVVLHQARSFGNDFDDMEKAHAETDGNGFHDMGRLAAASSTKFDGSLQSILRDPFFTRIWAMQEDLVAK</sequence>
<protein>
    <submittedName>
        <fullName evidence="1">Uncharacterized protein</fullName>
    </submittedName>
</protein>